<feature type="transmembrane region" description="Helical" evidence="8">
    <location>
        <begin position="6"/>
        <end position="22"/>
    </location>
</feature>
<dbReference type="NCBIfam" id="TIGR03462">
    <property type="entry name" value="CarR_dom_SF"/>
    <property type="match status" value="2"/>
</dbReference>
<protein>
    <submittedName>
        <fullName evidence="10">Lycopene cyclase domain-containing protein</fullName>
    </submittedName>
</protein>
<keyword evidence="7" id="KW-0413">Isomerase</keyword>
<feature type="domain" description="Lycopene cyclase" evidence="9">
    <location>
        <begin position="4"/>
        <end position="96"/>
    </location>
</feature>
<feature type="transmembrane region" description="Helical" evidence="8">
    <location>
        <begin position="34"/>
        <end position="53"/>
    </location>
</feature>
<dbReference type="Pfam" id="PF18916">
    <property type="entry name" value="Lycopene_cyc"/>
    <property type="match status" value="2"/>
</dbReference>
<feature type="transmembrane region" description="Helical" evidence="8">
    <location>
        <begin position="134"/>
        <end position="151"/>
    </location>
</feature>
<dbReference type="EMBL" id="JBHSKS010000004">
    <property type="protein sequence ID" value="MFC5191730.1"/>
    <property type="molecule type" value="Genomic_DNA"/>
</dbReference>
<dbReference type="Proteomes" id="UP001596163">
    <property type="component" value="Unassembled WGS sequence"/>
</dbReference>
<evidence type="ECO:0000313" key="10">
    <source>
        <dbReference type="EMBL" id="MFC5191730.1"/>
    </source>
</evidence>
<accession>A0ABW0BWI3</accession>
<keyword evidence="3 8" id="KW-0812">Transmembrane</keyword>
<feature type="transmembrane region" description="Helical" evidence="8">
    <location>
        <begin position="158"/>
        <end position="177"/>
    </location>
</feature>
<gene>
    <name evidence="10" type="ORF">ACFPIK_08115</name>
</gene>
<feature type="domain" description="Lycopene cyclase" evidence="9">
    <location>
        <begin position="129"/>
        <end position="224"/>
    </location>
</feature>
<evidence type="ECO:0000256" key="7">
    <source>
        <dbReference type="ARBA" id="ARBA00023235"/>
    </source>
</evidence>
<keyword evidence="11" id="KW-1185">Reference proteome</keyword>
<evidence type="ECO:0000256" key="6">
    <source>
        <dbReference type="ARBA" id="ARBA00023136"/>
    </source>
</evidence>
<dbReference type="RefSeq" id="WP_377914044.1">
    <property type="nucleotide sequence ID" value="NZ_JBHSKS010000004.1"/>
</dbReference>
<sequence>MEKYLYFGVLLFAISYPLVQSFERRIRYATKWSMLFPGMLGTAFFFIVWDIWFTKIGVWEFNPTYISGLFLGNLPIEEVLFFFIIPFSCVFIYEVLIYFLPKDYFKPLGKPFVWVLVPFLFVMGLIHLDKWYTSVNFLVGSITLLAHYLYFKDRYLGRFIFAYIIHLIPLMLCNGILTGGMTEEPVVIYNNAENLGIRIWTVPIEDTVYSMTLFLMNISFFEHLRSQKTIQLT</sequence>
<evidence type="ECO:0000256" key="3">
    <source>
        <dbReference type="ARBA" id="ARBA00022692"/>
    </source>
</evidence>
<keyword evidence="6 8" id="KW-0472">Membrane</keyword>
<evidence type="ECO:0000256" key="8">
    <source>
        <dbReference type="SAM" id="Phobius"/>
    </source>
</evidence>
<feature type="transmembrane region" description="Helical" evidence="8">
    <location>
        <begin position="197"/>
        <end position="218"/>
    </location>
</feature>
<comment type="pathway">
    <text evidence="2">Carotenoid biosynthesis.</text>
</comment>
<evidence type="ECO:0000313" key="11">
    <source>
        <dbReference type="Proteomes" id="UP001596163"/>
    </source>
</evidence>
<evidence type="ECO:0000259" key="9">
    <source>
        <dbReference type="Pfam" id="PF18916"/>
    </source>
</evidence>
<keyword evidence="5 8" id="KW-1133">Transmembrane helix</keyword>
<feature type="transmembrane region" description="Helical" evidence="8">
    <location>
        <begin position="79"/>
        <end position="100"/>
    </location>
</feature>
<organism evidence="10 11">
    <name type="scientific">Algoriphagus aquatilis</name>
    <dbReference type="NCBI Taxonomy" id="490186"/>
    <lineage>
        <taxon>Bacteria</taxon>
        <taxon>Pseudomonadati</taxon>
        <taxon>Bacteroidota</taxon>
        <taxon>Cytophagia</taxon>
        <taxon>Cytophagales</taxon>
        <taxon>Cyclobacteriaceae</taxon>
        <taxon>Algoriphagus</taxon>
    </lineage>
</organism>
<dbReference type="InterPro" id="IPR017825">
    <property type="entry name" value="Lycopene_cyclase_dom"/>
</dbReference>
<proteinExistence type="predicted"/>
<evidence type="ECO:0000256" key="4">
    <source>
        <dbReference type="ARBA" id="ARBA00022746"/>
    </source>
</evidence>
<evidence type="ECO:0000256" key="5">
    <source>
        <dbReference type="ARBA" id="ARBA00022989"/>
    </source>
</evidence>
<feature type="transmembrane region" description="Helical" evidence="8">
    <location>
        <begin position="112"/>
        <end position="128"/>
    </location>
</feature>
<evidence type="ECO:0000256" key="1">
    <source>
        <dbReference type="ARBA" id="ARBA00004141"/>
    </source>
</evidence>
<name>A0ABW0BWI3_9BACT</name>
<comment type="subcellular location">
    <subcellularLocation>
        <location evidence="1">Membrane</location>
        <topology evidence="1">Multi-pass membrane protein</topology>
    </subcellularLocation>
</comment>
<keyword evidence="4" id="KW-0125">Carotenoid biosynthesis</keyword>
<comment type="caution">
    <text evidence="10">The sequence shown here is derived from an EMBL/GenBank/DDBJ whole genome shotgun (WGS) entry which is preliminary data.</text>
</comment>
<reference evidence="11" key="1">
    <citation type="journal article" date="2019" name="Int. J. Syst. Evol. Microbiol.">
        <title>The Global Catalogue of Microorganisms (GCM) 10K type strain sequencing project: providing services to taxonomists for standard genome sequencing and annotation.</title>
        <authorList>
            <consortium name="The Broad Institute Genomics Platform"/>
            <consortium name="The Broad Institute Genome Sequencing Center for Infectious Disease"/>
            <person name="Wu L."/>
            <person name="Ma J."/>
        </authorList>
    </citation>
    <scope>NUCLEOTIDE SEQUENCE [LARGE SCALE GENOMIC DNA]</scope>
    <source>
        <strain evidence="11">CGMCC 1.7030</strain>
    </source>
</reference>
<evidence type="ECO:0000256" key="2">
    <source>
        <dbReference type="ARBA" id="ARBA00004829"/>
    </source>
</evidence>